<reference evidence="1 2" key="1">
    <citation type="journal article" date="2017" name="ISME J.">
        <title>Energy and carbon metabolisms in a deep terrestrial subsurface fluid microbial community.</title>
        <authorList>
            <person name="Momper L."/>
            <person name="Jungbluth S.P."/>
            <person name="Lee M.D."/>
            <person name="Amend J.P."/>
        </authorList>
    </citation>
    <scope>NUCLEOTIDE SEQUENCE [LARGE SCALE GENOMIC DNA]</scope>
    <source>
        <strain evidence="1">SURF_29</strain>
    </source>
</reference>
<organism evidence="1 2">
    <name type="scientific">candidate division WS5 bacterium</name>
    <dbReference type="NCBI Taxonomy" id="2093353"/>
    <lineage>
        <taxon>Bacteria</taxon>
        <taxon>candidate division WS5</taxon>
    </lineage>
</organism>
<protein>
    <submittedName>
        <fullName evidence="1">Uncharacterized protein</fullName>
    </submittedName>
</protein>
<comment type="caution">
    <text evidence="1">The sequence shown here is derived from an EMBL/GenBank/DDBJ whole genome shotgun (WGS) entry which is preliminary data.</text>
</comment>
<dbReference type="EMBL" id="QZJW01000039">
    <property type="protein sequence ID" value="RJO60769.1"/>
    <property type="molecule type" value="Genomic_DNA"/>
</dbReference>
<evidence type="ECO:0000313" key="2">
    <source>
        <dbReference type="Proteomes" id="UP000285655"/>
    </source>
</evidence>
<proteinExistence type="predicted"/>
<dbReference type="AlphaFoldDB" id="A0A419DCA0"/>
<gene>
    <name evidence="1" type="ORF">C4544_04505</name>
</gene>
<accession>A0A419DCA0</accession>
<sequence>MIVSIWQSIKKLFREKGTKYKVRYSMRLSRDYFAGTFFFYERDLDEFETPLSHALCHLKRSVPCFHDLQEMELSGYGHEGYWKFIERYEFPAKGRNVLCS</sequence>
<evidence type="ECO:0000313" key="1">
    <source>
        <dbReference type="EMBL" id="RJO60769.1"/>
    </source>
</evidence>
<dbReference type="Proteomes" id="UP000285655">
    <property type="component" value="Unassembled WGS sequence"/>
</dbReference>
<name>A0A419DCA0_9BACT</name>